<dbReference type="InterPro" id="IPR002036">
    <property type="entry name" value="YbeY"/>
</dbReference>
<keyword evidence="5 7" id="KW-0378">Hydrolase</keyword>
<dbReference type="PANTHER" id="PTHR46986">
    <property type="entry name" value="ENDORIBONUCLEASE YBEY, CHLOROPLASTIC"/>
    <property type="match status" value="1"/>
</dbReference>
<dbReference type="Gene3D" id="3.40.390.30">
    <property type="entry name" value="Metalloproteases ('zincins'), catalytic domain"/>
    <property type="match status" value="1"/>
</dbReference>
<evidence type="ECO:0000313" key="8">
    <source>
        <dbReference type="EMBL" id="ACN16644.1"/>
    </source>
</evidence>
<keyword evidence="7" id="KW-0698">rRNA processing</keyword>
<keyword evidence="7" id="KW-0963">Cytoplasm</keyword>
<dbReference type="InterPro" id="IPR023091">
    <property type="entry name" value="MetalPrtase_cat_dom_sf_prd"/>
</dbReference>
<dbReference type="GO" id="GO:0005737">
    <property type="term" value="C:cytoplasm"/>
    <property type="evidence" value="ECO:0007669"/>
    <property type="project" value="UniProtKB-SubCell"/>
</dbReference>
<dbReference type="NCBIfam" id="TIGR00043">
    <property type="entry name" value="rRNA maturation RNase YbeY"/>
    <property type="match status" value="1"/>
</dbReference>
<keyword evidence="7" id="KW-0690">Ribosome biogenesis</keyword>
<keyword evidence="3 7" id="KW-0479">Metal-binding</keyword>
<feature type="binding site" evidence="7">
    <location>
        <position position="115"/>
    </location>
    <ligand>
        <name>Zn(2+)</name>
        <dbReference type="ChEBI" id="CHEBI:29105"/>
        <note>catalytic</note>
    </ligand>
</feature>
<comment type="function">
    <text evidence="7">Single strand-specific metallo-endoribonuclease involved in late-stage 70S ribosome quality control and in maturation of the 3' terminus of the 16S rRNA.</text>
</comment>
<feature type="binding site" evidence="7">
    <location>
        <position position="125"/>
    </location>
    <ligand>
        <name>Zn(2+)</name>
        <dbReference type="ChEBI" id="CHEBI:29105"/>
        <note>catalytic</note>
    </ligand>
</feature>
<dbReference type="SUPFAM" id="SSF55486">
    <property type="entry name" value="Metalloproteases ('zincins'), catalytic domain"/>
    <property type="match status" value="1"/>
</dbReference>
<evidence type="ECO:0000256" key="4">
    <source>
        <dbReference type="ARBA" id="ARBA00022759"/>
    </source>
</evidence>
<evidence type="ECO:0000256" key="3">
    <source>
        <dbReference type="ARBA" id="ARBA00022723"/>
    </source>
</evidence>
<dbReference type="Pfam" id="PF02130">
    <property type="entry name" value="YbeY"/>
    <property type="match status" value="1"/>
</dbReference>
<dbReference type="OrthoDB" id="9807740at2"/>
<name>C0Q9S6_DESAH</name>
<dbReference type="eggNOG" id="COG0319">
    <property type="taxonomic scope" value="Bacteria"/>
</dbReference>
<evidence type="ECO:0000256" key="5">
    <source>
        <dbReference type="ARBA" id="ARBA00022801"/>
    </source>
</evidence>
<proteinExistence type="inferred from homology"/>
<keyword evidence="2 7" id="KW-0540">Nuclease</keyword>
<keyword evidence="4 7" id="KW-0255">Endonuclease</keyword>
<comment type="similarity">
    <text evidence="1 7">Belongs to the endoribonuclease YbeY family.</text>
</comment>
<dbReference type="GO" id="GO:0008270">
    <property type="term" value="F:zinc ion binding"/>
    <property type="evidence" value="ECO:0007669"/>
    <property type="project" value="UniProtKB-UniRule"/>
</dbReference>
<comment type="cofactor">
    <cofactor evidence="7">
        <name>Zn(2+)</name>
        <dbReference type="ChEBI" id="CHEBI:29105"/>
    </cofactor>
    <text evidence="7">Binds 1 zinc ion.</text>
</comment>
<dbReference type="GO" id="GO:0006364">
    <property type="term" value="P:rRNA processing"/>
    <property type="evidence" value="ECO:0007669"/>
    <property type="project" value="UniProtKB-UniRule"/>
</dbReference>
<dbReference type="EMBL" id="CP001087">
    <property type="protein sequence ID" value="ACN16644.1"/>
    <property type="molecule type" value="Genomic_DNA"/>
</dbReference>
<dbReference type="PANTHER" id="PTHR46986:SF1">
    <property type="entry name" value="ENDORIBONUCLEASE YBEY, CHLOROPLASTIC"/>
    <property type="match status" value="1"/>
</dbReference>
<dbReference type="AlphaFoldDB" id="C0Q9S6"/>
<dbReference type="GO" id="GO:0004521">
    <property type="term" value="F:RNA endonuclease activity"/>
    <property type="evidence" value="ECO:0007669"/>
    <property type="project" value="UniProtKB-UniRule"/>
</dbReference>
<accession>C0Q9S6</accession>
<dbReference type="EC" id="3.1.-.-" evidence="7"/>
<evidence type="ECO:0000256" key="7">
    <source>
        <dbReference type="HAMAP-Rule" id="MF_00009"/>
    </source>
</evidence>
<feature type="binding site" evidence="7">
    <location>
        <position position="119"/>
    </location>
    <ligand>
        <name>Zn(2+)</name>
        <dbReference type="ChEBI" id="CHEBI:29105"/>
        <note>catalytic</note>
    </ligand>
</feature>
<dbReference type="InterPro" id="IPR020549">
    <property type="entry name" value="YbeY_CS"/>
</dbReference>
<reference evidence="8 9" key="1">
    <citation type="journal article" date="2009" name="Environ. Microbiol.">
        <title>Genome sequence of Desulfobacterium autotrophicum HRM2, a marine sulfate reducer oxidizing organic carbon completely to carbon dioxide.</title>
        <authorList>
            <person name="Strittmatter A.W."/>
            <person name="Liesegang H."/>
            <person name="Rabus R."/>
            <person name="Decker I."/>
            <person name="Amann J."/>
            <person name="Andres S."/>
            <person name="Henne A."/>
            <person name="Fricke W.F."/>
            <person name="Martinez-Arias R."/>
            <person name="Bartels D."/>
            <person name="Goesmann A."/>
            <person name="Krause L."/>
            <person name="Puehler A."/>
            <person name="Klenk H.P."/>
            <person name="Richter M."/>
            <person name="Schuler M."/>
            <person name="Gloeckner F.O."/>
            <person name="Meyerdierks A."/>
            <person name="Gottschalk G."/>
            <person name="Amann R."/>
        </authorList>
    </citation>
    <scope>NUCLEOTIDE SEQUENCE [LARGE SCALE GENOMIC DNA]</scope>
    <source>
        <strain evidence="9">ATCC 43914 / DSM 3382 / HRM2</strain>
    </source>
</reference>
<gene>
    <name evidence="7" type="primary">ybeY</name>
    <name evidence="8" type="ordered locus">HRM2_35790</name>
</gene>
<keyword evidence="6 7" id="KW-0862">Zinc</keyword>
<dbReference type="KEGG" id="dat:HRM2_35790"/>
<dbReference type="Proteomes" id="UP000000442">
    <property type="component" value="Chromosome"/>
</dbReference>
<dbReference type="PROSITE" id="PS01306">
    <property type="entry name" value="UPF0054"/>
    <property type="match status" value="1"/>
</dbReference>
<dbReference type="HOGENOM" id="CLU_106710_3_3_7"/>
<evidence type="ECO:0000256" key="2">
    <source>
        <dbReference type="ARBA" id="ARBA00022722"/>
    </source>
</evidence>
<protein>
    <recommendedName>
        <fullName evidence="7">Endoribonuclease YbeY</fullName>
        <ecNumber evidence="7">3.1.-.-</ecNumber>
    </recommendedName>
</protein>
<organism evidence="8 9">
    <name type="scientific">Desulforapulum autotrophicum (strain ATCC 43914 / DSM 3382 / VKM B-1955 / HRM2)</name>
    <name type="common">Desulfobacterium autotrophicum</name>
    <dbReference type="NCBI Taxonomy" id="177437"/>
    <lineage>
        <taxon>Bacteria</taxon>
        <taxon>Pseudomonadati</taxon>
        <taxon>Thermodesulfobacteriota</taxon>
        <taxon>Desulfobacteria</taxon>
        <taxon>Desulfobacterales</taxon>
        <taxon>Desulfobacteraceae</taxon>
        <taxon>Desulforapulum</taxon>
    </lineage>
</organism>
<evidence type="ECO:0000256" key="1">
    <source>
        <dbReference type="ARBA" id="ARBA00010875"/>
    </source>
</evidence>
<evidence type="ECO:0000256" key="6">
    <source>
        <dbReference type="ARBA" id="ARBA00022833"/>
    </source>
</evidence>
<evidence type="ECO:0000313" key="9">
    <source>
        <dbReference type="Proteomes" id="UP000000442"/>
    </source>
</evidence>
<comment type="subcellular location">
    <subcellularLocation>
        <location evidence="7">Cytoplasm</location>
    </subcellularLocation>
</comment>
<dbReference type="STRING" id="177437.HRM2_35790"/>
<sequence length="155" mass="17410">MEPQKILTQIQIKTPKLSKSQINQKLSKILNALGYDNHELSVVITDDAHIMALNQTYRGKAKPTNVLSFPMLDSEFTSIAPQLLGDLVISVETAMREADEAGITLDERLSQLMIHGVLHLVGFDHEQGEDEAVKMEQRSLELLRFIESNPNLDPF</sequence>
<dbReference type="GO" id="GO:0004222">
    <property type="term" value="F:metalloendopeptidase activity"/>
    <property type="evidence" value="ECO:0007669"/>
    <property type="project" value="InterPro"/>
</dbReference>
<keyword evidence="9" id="KW-1185">Reference proteome</keyword>
<dbReference type="HAMAP" id="MF_00009">
    <property type="entry name" value="Endoribonucl_YbeY"/>
    <property type="match status" value="1"/>
</dbReference>